<dbReference type="AlphaFoldDB" id="A0AB39QRJ5"/>
<feature type="compositionally biased region" description="Pro residues" evidence="1">
    <location>
        <begin position="122"/>
        <end position="133"/>
    </location>
</feature>
<feature type="compositionally biased region" description="Basic residues" evidence="1">
    <location>
        <begin position="74"/>
        <end position="88"/>
    </location>
</feature>
<protein>
    <recommendedName>
        <fullName evidence="3">FAD/NAD(P)-binding domain-containing protein</fullName>
    </recommendedName>
</protein>
<sequence>MTSNTRVVVIGAGRTGTRAVRPARPTRRSGVLARISVTPVTQVGSGTAGTHAMSGTPVTLGTPVPPVCDEEHRRSGRAHRAGRPAGRRHAPEVTARTAGRADGTAIAYDTPAPATGCHPRHPVLPAPRRPFPPLRQLLTNDGGS</sequence>
<evidence type="ECO:0000256" key="1">
    <source>
        <dbReference type="SAM" id="MobiDB-lite"/>
    </source>
</evidence>
<proteinExistence type="predicted"/>
<gene>
    <name evidence="2" type="ORF">AB5J52_15325</name>
</gene>
<feature type="region of interest" description="Disordered" evidence="1">
    <location>
        <begin position="42"/>
        <end position="144"/>
    </location>
</feature>
<feature type="compositionally biased region" description="Low complexity" evidence="1">
    <location>
        <begin position="94"/>
        <end position="107"/>
    </location>
</feature>
<evidence type="ECO:0008006" key="3">
    <source>
        <dbReference type="Google" id="ProtNLM"/>
    </source>
</evidence>
<dbReference type="EMBL" id="CP163441">
    <property type="protein sequence ID" value="XDQ43519.1"/>
    <property type="molecule type" value="Genomic_DNA"/>
</dbReference>
<evidence type="ECO:0000313" key="2">
    <source>
        <dbReference type="EMBL" id="XDQ43519.1"/>
    </source>
</evidence>
<accession>A0AB39QRJ5</accession>
<dbReference type="RefSeq" id="WP_369222640.1">
    <property type="nucleotide sequence ID" value="NZ_CP163441.1"/>
</dbReference>
<name>A0AB39QRJ5_9ACTN</name>
<organism evidence="2">
    <name type="scientific">Streptomyces sp. R39</name>
    <dbReference type="NCBI Taxonomy" id="3238631"/>
    <lineage>
        <taxon>Bacteria</taxon>
        <taxon>Bacillati</taxon>
        <taxon>Actinomycetota</taxon>
        <taxon>Actinomycetes</taxon>
        <taxon>Kitasatosporales</taxon>
        <taxon>Streptomycetaceae</taxon>
        <taxon>Streptomyces</taxon>
    </lineage>
</organism>
<reference evidence="2" key="1">
    <citation type="submission" date="2024-07" db="EMBL/GenBank/DDBJ databases">
        <authorList>
            <person name="Yu S.T."/>
        </authorList>
    </citation>
    <scope>NUCLEOTIDE SEQUENCE</scope>
    <source>
        <strain evidence="2">R39</strain>
    </source>
</reference>